<evidence type="ECO:0000256" key="4">
    <source>
        <dbReference type="SAM" id="MobiDB-lite"/>
    </source>
</evidence>
<dbReference type="GO" id="GO:0000145">
    <property type="term" value="C:exocyst"/>
    <property type="evidence" value="ECO:0007669"/>
    <property type="project" value="InterPro"/>
</dbReference>
<proteinExistence type="inferred from homology"/>
<dbReference type="Gene3D" id="1.10.357.70">
    <property type="entry name" value="Exocyst complex component Sec6, C-terminal domain"/>
    <property type="match status" value="1"/>
</dbReference>
<dbReference type="GO" id="GO:0006887">
    <property type="term" value="P:exocytosis"/>
    <property type="evidence" value="ECO:0007669"/>
    <property type="project" value="UniProtKB-KW"/>
</dbReference>
<dbReference type="Gene3D" id="1.10.357.50">
    <property type="match status" value="1"/>
</dbReference>
<dbReference type="InterPro" id="IPR042532">
    <property type="entry name" value="EXOC3/Sec6_C"/>
</dbReference>
<dbReference type="PANTHER" id="PTHR21292:SF1">
    <property type="entry name" value="EXOCYST COMPLEX COMPONENT 3"/>
    <property type="match status" value="1"/>
</dbReference>
<dbReference type="STRING" id="1569628.A0A316UQU1"/>
<sequence length="869" mass="95261">MAAATAQPHASDHQALANNAISSSSAIASSSKNLVADHLKSPDDLSRLEGLRSKLHRESLTLEAKLKSGAKEQLEAIRDGLLKLQATRKDVQGVREAFAEVERICTRQDGVNEGNGSASSQAFRVISQVSQIHRNFVQTSNVLHSLEMLPPKIEHLSRVLNEAQADLYGEASDLLWLHHHISALEAFRNETLQMARTCSADVRAHLSHFFEPLDGLVRSFDEYLLALGSRTFDLVVREGRASVVVRLIKIIEKESRQDEKAAAIRLAKKANLEGAARFRSVIANARVIKLYRPKLLEAIDAATGDLFEECWQRFGSDGRENWVYKDLDMVKEQIVGLFPPDYNILRFFAKSYHKHLGQTLRARILDLDPPASTVLSLYQFTQEYTSTMRKELGIPVDEWLQPTLLDGREQSIIDDYLGLITRKIDEWTANLMSDEVRLFTQRNEAPERDAEGLYGLNYASILFQMLTQQCDLAADSNQGSLVARCVGHATRAIMSSQATWLRVLEAEFSKQIKAKNPEDVPPGLTEYVIALCNELIKSADLAEALGKRFESLVSTKYKATIREDVDNAVNGYLDVSARCGGILVQFVFEDLRPAVKDLFTLPAWYMSEGGGTCTVIVETMRDYLSDYAELLNPNFFEARLLPDLVDRFLVSYLGALRKVGSGKLKMPAAAERMREDVREFRTMMMGVWIRDAPAESGEGGSGWSEKAGGDLLDGVLSLLSSSPAMVFLPYWSFAKQAGPNLAFFEALLRARDDVDKSDVSAIMESARRKVKAEELPDLPRKDEGAGEGSGEPTHAAAIMKRVETAYAAGTGVGAAGALWSRGAQMIGSSSSAGQVGEGLAGGAGPAATGQQAGWGGLAGVVRRAGGMGP</sequence>
<feature type="region of interest" description="Disordered" evidence="4">
    <location>
        <begin position="771"/>
        <end position="792"/>
    </location>
</feature>
<dbReference type="GO" id="GO:0051601">
    <property type="term" value="P:exocyst localization"/>
    <property type="evidence" value="ECO:0007669"/>
    <property type="project" value="TreeGrafter"/>
</dbReference>
<dbReference type="GeneID" id="37030528"/>
<dbReference type="GO" id="GO:0000149">
    <property type="term" value="F:SNARE binding"/>
    <property type="evidence" value="ECO:0007669"/>
    <property type="project" value="TreeGrafter"/>
</dbReference>
<dbReference type="RefSeq" id="XP_025360855.1">
    <property type="nucleotide sequence ID" value="XM_025508705.1"/>
</dbReference>
<organism evidence="5 6">
    <name type="scientific">Jaminaea rosea</name>
    <dbReference type="NCBI Taxonomy" id="1569628"/>
    <lineage>
        <taxon>Eukaryota</taxon>
        <taxon>Fungi</taxon>
        <taxon>Dikarya</taxon>
        <taxon>Basidiomycota</taxon>
        <taxon>Ustilaginomycotina</taxon>
        <taxon>Exobasidiomycetes</taxon>
        <taxon>Microstromatales</taxon>
        <taxon>Microstromatales incertae sedis</taxon>
        <taxon>Jaminaea</taxon>
    </lineage>
</organism>
<protein>
    <submittedName>
        <fullName evidence="5">Exocyst complex component Sec6</fullName>
    </submittedName>
</protein>
<feature type="compositionally biased region" description="Basic and acidic residues" evidence="4">
    <location>
        <begin position="771"/>
        <end position="784"/>
    </location>
</feature>
<dbReference type="AlphaFoldDB" id="A0A316UQU1"/>
<evidence type="ECO:0000256" key="1">
    <source>
        <dbReference type="ARBA" id="ARBA00009447"/>
    </source>
</evidence>
<dbReference type="PANTHER" id="PTHR21292">
    <property type="entry name" value="EXOCYST COMPLEX COMPONENT SEC6-RELATED"/>
    <property type="match status" value="1"/>
</dbReference>
<dbReference type="InterPro" id="IPR010326">
    <property type="entry name" value="EXOC3/Sec6"/>
</dbReference>
<keyword evidence="3" id="KW-0268">Exocytosis</keyword>
<gene>
    <name evidence="5" type="ORF">BDZ90DRAFT_267312</name>
</gene>
<comment type="similarity">
    <text evidence="1">Belongs to the SEC6 family.</text>
</comment>
<reference evidence="5 6" key="1">
    <citation type="journal article" date="2018" name="Mol. Biol. Evol.">
        <title>Broad Genomic Sampling Reveals a Smut Pathogenic Ancestry of the Fungal Clade Ustilaginomycotina.</title>
        <authorList>
            <person name="Kijpornyongpan T."/>
            <person name="Mondo S.J."/>
            <person name="Barry K."/>
            <person name="Sandor L."/>
            <person name="Lee J."/>
            <person name="Lipzen A."/>
            <person name="Pangilinan J."/>
            <person name="LaButti K."/>
            <person name="Hainaut M."/>
            <person name="Henrissat B."/>
            <person name="Grigoriev I.V."/>
            <person name="Spatafora J.W."/>
            <person name="Aime M.C."/>
        </authorList>
    </citation>
    <scope>NUCLEOTIDE SEQUENCE [LARGE SCALE GENOMIC DNA]</scope>
    <source>
        <strain evidence="5 6">MCA 5214</strain>
    </source>
</reference>
<evidence type="ECO:0000256" key="2">
    <source>
        <dbReference type="ARBA" id="ARBA00022448"/>
    </source>
</evidence>
<dbReference type="Pfam" id="PF06046">
    <property type="entry name" value="Sec6"/>
    <property type="match status" value="1"/>
</dbReference>
<dbReference type="EMBL" id="KZ819672">
    <property type="protein sequence ID" value="PWN26243.1"/>
    <property type="molecule type" value="Genomic_DNA"/>
</dbReference>
<dbReference type="OrthoDB" id="190098at2759"/>
<accession>A0A316UQU1</accession>
<dbReference type="FunFam" id="1.10.357.50:FF:000006">
    <property type="entry name" value="Exocyst complex component sec6"/>
    <property type="match status" value="1"/>
</dbReference>
<evidence type="ECO:0000313" key="6">
    <source>
        <dbReference type="Proteomes" id="UP000245884"/>
    </source>
</evidence>
<keyword evidence="2" id="KW-0813">Transport</keyword>
<keyword evidence="6" id="KW-1185">Reference proteome</keyword>
<dbReference type="Proteomes" id="UP000245884">
    <property type="component" value="Unassembled WGS sequence"/>
</dbReference>
<evidence type="ECO:0000256" key="3">
    <source>
        <dbReference type="ARBA" id="ARBA00022483"/>
    </source>
</evidence>
<evidence type="ECO:0000313" key="5">
    <source>
        <dbReference type="EMBL" id="PWN26243.1"/>
    </source>
</evidence>
<name>A0A316UQU1_9BASI</name>